<feature type="domain" description="CusB-like beta-barrel" evidence="6">
    <location>
        <begin position="216"/>
        <end position="289"/>
    </location>
</feature>
<dbReference type="EMBL" id="CP022203">
    <property type="protein sequence ID" value="ATB48481.1"/>
    <property type="molecule type" value="Genomic_DNA"/>
</dbReference>
<keyword evidence="2" id="KW-0175">Coiled coil</keyword>
<dbReference type="Gene3D" id="2.40.420.20">
    <property type="match status" value="1"/>
</dbReference>
<dbReference type="KEGG" id="mmas:MYMAC_004108"/>
<feature type="coiled-coil region" evidence="2">
    <location>
        <begin position="102"/>
        <end position="129"/>
    </location>
</feature>
<organism evidence="8 9">
    <name type="scientific">Corallococcus macrosporus DSM 14697</name>
    <dbReference type="NCBI Taxonomy" id="1189310"/>
    <lineage>
        <taxon>Bacteria</taxon>
        <taxon>Pseudomonadati</taxon>
        <taxon>Myxococcota</taxon>
        <taxon>Myxococcia</taxon>
        <taxon>Myxococcales</taxon>
        <taxon>Cystobacterineae</taxon>
        <taxon>Myxococcaceae</taxon>
        <taxon>Corallococcus</taxon>
    </lineage>
</organism>
<dbReference type="AlphaFoldDB" id="A0A250JYR3"/>
<dbReference type="InterPro" id="IPR006143">
    <property type="entry name" value="RND_pump_MFP"/>
</dbReference>
<evidence type="ECO:0000313" key="8">
    <source>
        <dbReference type="EMBL" id="ATB48481.1"/>
    </source>
</evidence>
<feature type="domain" description="CzcB-like C-terminal circularly permuted SH3-like" evidence="7">
    <location>
        <begin position="408"/>
        <end position="447"/>
    </location>
</feature>
<proteinExistence type="inferred from homology"/>
<dbReference type="GO" id="GO:0015562">
    <property type="term" value="F:efflux transmembrane transporter activity"/>
    <property type="evidence" value="ECO:0007669"/>
    <property type="project" value="TreeGrafter"/>
</dbReference>
<dbReference type="Pfam" id="PF25917">
    <property type="entry name" value="BSH_RND"/>
    <property type="match status" value="1"/>
</dbReference>
<dbReference type="InterPro" id="IPR058625">
    <property type="entry name" value="MdtA-like_BSH"/>
</dbReference>
<dbReference type="Pfam" id="PF25954">
    <property type="entry name" value="Beta-barrel_RND_2"/>
    <property type="match status" value="1"/>
</dbReference>
<keyword evidence="9" id="KW-1185">Reference proteome</keyword>
<feature type="compositionally biased region" description="Gly residues" evidence="3">
    <location>
        <begin position="382"/>
        <end position="391"/>
    </location>
</feature>
<dbReference type="RefSeq" id="WP_095959331.1">
    <property type="nucleotide sequence ID" value="NZ_CP022203.1"/>
</dbReference>
<dbReference type="InterPro" id="IPR058649">
    <property type="entry name" value="CzcB_C"/>
</dbReference>
<evidence type="ECO:0000256" key="4">
    <source>
        <dbReference type="SAM" id="SignalP"/>
    </source>
</evidence>
<reference evidence="8 9" key="1">
    <citation type="submission" date="2017-06" db="EMBL/GenBank/DDBJ databases">
        <title>Sequencing and comparative analysis of myxobacterial genomes.</title>
        <authorList>
            <person name="Rupp O."/>
            <person name="Goesmann A."/>
            <person name="Sogaard-Andersen L."/>
        </authorList>
    </citation>
    <scope>NUCLEOTIDE SEQUENCE [LARGE SCALE GENOMIC DNA]</scope>
    <source>
        <strain evidence="8 9">DSM 14697</strain>
    </source>
</reference>
<accession>A0A250JYR3</accession>
<feature type="domain" description="Multidrug resistance protein MdtA-like barrel-sandwich hybrid" evidence="5">
    <location>
        <begin position="61"/>
        <end position="197"/>
    </location>
</feature>
<feature type="signal peptide" evidence="4">
    <location>
        <begin position="1"/>
        <end position="21"/>
    </location>
</feature>
<evidence type="ECO:0000313" key="9">
    <source>
        <dbReference type="Proteomes" id="UP000217343"/>
    </source>
</evidence>
<evidence type="ECO:0000259" key="7">
    <source>
        <dbReference type="Pfam" id="PF25975"/>
    </source>
</evidence>
<dbReference type="PANTHER" id="PTHR30469">
    <property type="entry name" value="MULTIDRUG RESISTANCE PROTEIN MDTA"/>
    <property type="match status" value="1"/>
</dbReference>
<dbReference type="Gene3D" id="2.40.50.100">
    <property type="match status" value="1"/>
</dbReference>
<sequence length="484" mass="50900">MSKTRKWIISGSAALLLGAGAYVTQRGEEPQTQERSAAVAVAERRDMEVVAESAGLVEPLRVVEVKSKASGEVLKVHFDTGDTVAKGTLLAEIEPRDVQNALAQAQADLDSARVRLNTTEAQRARMETLRKDGYVTQQEYETAVDASATARAAKVRAETNLQLARERSRDVTIIAPSPGTILERTIQPGVIIASATNNVSGGTALFKMADLSVMQVRAKVDETDVGQIKPGQTARVTMEAYPDRTFIGEVVKIEPQALVEQNVTLFPVLVRLENKNGLLRPGMNAEVAIEISRRRNAITVPNTAVVGVREARTAAAAVGVSEETMRAVMRPPGAPSQPAAPSGATTVSAVGEAGAGATAAVASGNGPGADAVPARGPESMGEGQGGAGAGRAGRRMREASQGTGDTRQGVVFVQGPTGPQPRRVTLGLSDWESTEVVSGLEEGEQVVLISVAKLQQQQQQRTERMRQMTGGVIPGASGRPRGPR</sequence>
<feature type="region of interest" description="Disordered" evidence="3">
    <location>
        <begin position="458"/>
        <end position="484"/>
    </location>
</feature>
<evidence type="ECO:0000259" key="5">
    <source>
        <dbReference type="Pfam" id="PF25917"/>
    </source>
</evidence>
<feature type="region of interest" description="Disordered" evidence="3">
    <location>
        <begin position="361"/>
        <end position="425"/>
    </location>
</feature>
<dbReference type="NCBIfam" id="TIGR01730">
    <property type="entry name" value="RND_mfp"/>
    <property type="match status" value="1"/>
</dbReference>
<protein>
    <submittedName>
        <fullName evidence="8">Hemolysin D</fullName>
    </submittedName>
</protein>
<dbReference type="InterPro" id="IPR058792">
    <property type="entry name" value="Beta-barrel_RND_2"/>
</dbReference>
<evidence type="ECO:0000259" key="6">
    <source>
        <dbReference type="Pfam" id="PF25954"/>
    </source>
</evidence>
<dbReference type="Gene3D" id="2.40.30.170">
    <property type="match status" value="1"/>
</dbReference>
<dbReference type="OrthoDB" id="9784484at2"/>
<evidence type="ECO:0000256" key="2">
    <source>
        <dbReference type="SAM" id="Coils"/>
    </source>
</evidence>
<comment type="similarity">
    <text evidence="1">Belongs to the membrane fusion protein (MFP) (TC 8.A.1) family.</text>
</comment>
<dbReference type="SUPFAM" id="SSF111369">
    <property type="entry name" value="HlyD-like secretion proteins"/>
    <property type="match status" value="1"/>
</dbReference>
<dbReference type="FunFam" id="2.40.30.170:FF:000010">
    <property type="entry name" value="Efflux RND transporter periplasmic adaptor subunit"/>
    <property type="match status" value="1"/>
</dbReference>
<evidence type="ECO:0000256" key="3">
    <source>
        <dbReference type="SAM" id="MobiDB-lite"/>
    </source>
</evidence>
<evidence type="ECO:0000256" key="1">
    <source>
        <dbReference type="ARBA" id="ARBA00009477"/>
    </source>
</evidence>
<dbReference type="PANTHER" id="PTHR30469:SF33">
    <property type="entry name" value="SLR1207 PROTEIN"/>
    <property type="match status" value="1"/>
</dbReference>
<name>A0A250JYR3_9BACT</name>
<gene>
    <name evidence="8" type="ORF">MYMAC_004108</name>
</gene>
<dbReference type="Pfam" id="PF25975">
    <property type="entry name" value="CzcB_C"/>
    <property type="match status" value="1"/>
</dbReference>
<dbReference type="GO" id="GO:1990281">
    <property type="term" value="C:efflux pump complex"/>
    <property type="evidence" value="ECO:0007669"/>
    <property type="project" value="TreeGrafter"/>
</dbReference>
<dbReference type="Proteomes" id="UP000217343">
    <property type="component" value="Chromosome"/>
</dbReference>
<dbReference type="Gene3D" id="1.10.287.470">
    <property type="entry name" value="Helix hairpin bin"/>
    <property type="match status" value="1"/>
</dbReference>
<feature type="chain" id="PRO_5012106096" evidence="4">
    <location>
        <begin position="22"/>
        <end position="484"/>
    </location>
</feature>
<keyword evidence="4" id="KW-0732">Signal</keyword>